<dbReference type="InterPro" id="IPR029903">
    <property type="entry name" value="RmlD-like-bd"/>
</dbReference>
<reference evidence="4 5" key="1">
    <citation type="submission" date="2019-08" db="EMBL/GenBank/DDBJ databases">
        <title>In-depth cultivation of the pig gut microbiome towards novel bacterial diversity and tailored functional studies.</title>
        <authorList>
            <person name="Wylensek D."/>
            <person name="Hitch T.C.A."/>
            <person name="Clavel T."/>
        </authorList>
    </citation>
    <scope>NUCLEOTIDE SEQUENCE [LARGE SCALE GENOMIC DNA]</scope>
    <source>
        <strain evidence="4 5">WCA-389-WT-23D1</strain>
    </source>
</reference>
<dbReference type="SUPFAM" id="SSF51735">
    <property type="entry name" value="NAD(P)-binding Rossmann-fold domains"/>
    <property type="match status" value="1"/>
</dbReference>
<keyword evidence="2" id="KW-0560">Oxidoreductase</keyword>
<comment type="similarity">
    <text evidence="1 2">Belongs to the dTDP-4-dehydrorhamnose reductase family.</text>
</comment>
<dbReference type="GO" id="GO:0008831">
    <property type="term" value="F:dTDP-4-dehydrorhamnose reductase activity"/>
    <property type="evidence" value="ECO:0007669"/>
    <property type="project" value="UniProtKB-EC"/>
</dbReference>
<evidence type="ECO:0000259" key="3">
    <source>
        <dbReference type="Pfam" id="PF04321"/>
    </source>
</evidence>
<dbReference type="InterPro" id="IPR005913">
    <property type="entry name" value="dTDP_dehydrorham_reduct"/>
</dbReference>
<name>A0A7X2NHU3_9CLOT</name>
<dbReference type="Gene3D" id="3.40.50.720">
    <property type="entry name" value="NAD(P)-binding Rossmann-like Domain"/>
    <property type="match status" value="1"/>
</dbReference>
<accession>A0A7X2NHU3</accession>
<protein>
    <recommendedName>
        <fullName evidence="2">dTDP-4-dehydrorhamnose reductase</fullName>
        <ecNumber evidence="2">1.1.1.133</ecNumber>
    </recommendedName>
</protein>
<evidence type="ECO:0000313" key="5">
    <source>
        <dbReference type="Proteomes" id="UP000429958"/>
    </source>
</evidence>
<organism evidence="4 5">
    <name type="scientific">Clostridium porci</name>
    <dbReference type="NCBI Taxonomy" id="2605778"/>
    <lineage>
        <taxon>Bacteria</taxon>
        <taxon>Bacillati</taxon>
        <taxon>Bacillota</taxon>
        <taxon>Clostridia</taxon>
        <taxon>Eubacteriales</taxon>
        <taxon>Clostridiaceae</taxon>
        <taxon>Clostridium</taxon>
    </lineage>
</organism>
<sequence>MKYLILGANGMAGHIIAAYLTERGHEVIGFARKKSLCCSHTIIGDAMDLSRFRKRLASVPYDCVVNCIGVLNRAVDKDISRGIYLNSLLPHLAADILKDRDTKFIHISTDCVFSGKKGRYTEADIPDECSLYGRTKALGEVTDGRNLTFRTSIIGPELNKNGVGLFHWFMHQKGEIKGFTEAIWSGVTTLELAKAVEKAAFADLTGLYHLTNNETISKYELLCLFNRLCREDCISIVPDSGLVCDKSMVCTREDFHYQIPSYEEMVKEMADWIVNHPDLYVGYKEHV</sequence>
<dbReference type="GO" id="GO:0005829">
    <property type="term" value="C:cytosol"/>
    <property type="evidence" value="ECO:0007669"/>
    <property type="project" value="TreeGrafter"/>
</dbReference>
<dbReference type="Proteomes" id="UP000429958">
    <property type="component" value="Unassembled WGS sequence"/>
</dbReference>
<dbReference type="PANTHER" id="PTHR10491:SF4">
    <property type="entry name" value="METHIONINE ADENOSYLTRANSFERASE 2 SUBUNIT BETA"/>
    <property type="match status" value="1"/>
</dbReference>
<dbReference type="AlphaFoldDB" id="A0A7X2NHU3"/>
<dbReference type="GO" id="GO:0019305">
    <property type="term" value="P:dTDP-rhamnose biosynthetic process"/>
    <property type="evidence" value="ECO:0007669"/>
    <property type="project" value="UniProtKB-UniPathway"/>
</dbReference>
<evidence type="ECO:0000256" key="1">
    <source>
        <dbReference type="ARBA" id="ARBA00010944"/>
    </source>
</evidence>
<gene>
    <name evidence="4" type="ORF">FYJ39_00595</name>
</gene>
<dbReference type="Pfam" id="PF04321">
    <property type="entry name" value="RmlD_sub_bind"/>
    <property type="match status" value="1"/>
</dbReference>
<dbReference type="CDD" id="cd05254">
    <property type="entry name" value="dTDP_HR_like_SDR_e"/>
    <property type="match status" value="1"/>
</dbReference>
<keyword evidence="2" id="KW-0521">NADP</keyword>
<dbReference type="PANTHER" id="PTHR10491">
    <property type="entry name" value="DTDP-4-DEHYDRORHAMNOSE REDUCTASE"/>
    <property type="match status" value="1"/>
</dbReference>
<feature type="domain" description="RmlD-like substrate binding" evidence="3">
    <location>
        <begin position="1"/>
        <end position="230"/>
    </location>
</feature>
<comment type="function">
    <text evidence="2">Catalyzes the reduction of dTDP-6-deoxy-L-lyxo-4-hexulose to yield dTDP-L-rhamnose.</text>
</comment>
<dbReference type="EC" id="1.1.1.133" evidence="2"/>
<keyword evidence="5" id="KW-1185">Reference proteome</keyword>
<evidence type="ECO:0000256" key="2">
    <source>
        <dbReference type="RuleBase" id="RU364082"/>
    </source>
</evidence>
<proteinExistence type="inferred from homology"/>
<dbReference type="RefSeq" id="WP_154470530.1">
    <property type="nucleotide sequence ID" value="NZ_VUMD01000001.1"/>
</dbReference>
<dbReference type="InterPro" id="IPR036291">
    <property type="entry name" value="NAD(P)-bd_dom_sf"/>
</dbReference>
<comment type="caution">
    <text evidence="4">The sequence shown here is derived from an EMBL/GenBank/DDBJ whole genome shotgun (WGS) entry which is preliminary data.</text>
</comment>
<evidence type="ECO:0000313" key="4">
    <source>
        <dbReference type="EMBL" id="MSS35112.1"/>
    </source>
</evidence>
<dbReference type="UniPathway" id="UPA00124"/>
<comment type="pathway">
    <text evidence="2">Carbohydrate biosynthesis; dTDP-L-rhamnose biosynthesis.</text>
</comment>
<dbReference type="EMBL" id="VUMD01000001">
    <property type="protein sequence ID" value="MSS35112.1"/>
    <property type="molecule type" value="Genomic_DNA"/>
</dbReference>